<dbReference type="HOGENOM" id="CLU_3398178_0_0_5"/>
<accession>H8K4Q0</accession>
<reference evidence="2" key="1">
    <citation type="submission" date="2012-02" db="EMBL/GenBank/DDBJ databases">
        <title>Complete genome sequence of Candidatus Rickettsia amblyommii strain GAT-30V.</title>
        <authorList>
            <person name="Johnson S.L."/>
            <person name="Munk A.C."/>
            <person name="Han S."/>
            <person name="Bruce D.C."/>
            <person name="Dasch G.A."/>
        </authorList>
    </citation>
    <scope>NUCLEOTIDE SEQUENCE [LARGE SCALE GENOMIC DNA]</scope>
    <source>
        <strain evidence="2">GAT-30V</strain>
    </source>
</reference>
<sequence>MTKEAFSVLKKLIIDHNIEDFIKCEIASSQK</sequence>
<dbReference type="EMBL" id="CP003334">
    <property type="protein sequence ID" value="AFC69494.1"/>
    <property type="molecule type" value="Genomic_DNA"/>
</dbReference>
<dbReference type="Proteomes" id="UP000008005">
    <property type="component" value="Chromosome"/>
</dbReference>
<name>H8K4Q0_RICAG</name>
<dbReference type="AlphaFoldDB" id="H8K4Q0"/>
<evidence type="ECO:0000313" key="2">
    <source>
        <dbReference type="Proteomes" id="UP000008005"/>
    </source>
</evidence>
<dbReference type="KEGG" id="ram:MCE_02635"/>
<organism evidence="1 2">
    <name type="scientific">Rickettsia amblyommatis (strain GAT-30V)</name>
    <name type="common">Rickettsia amblyommii</name>
    <dbReference type="NCBI Taxonomy" id="1105111"/>
    <lineage>
        <taxon>Bacteria</taxon>
        <taxon>Pseudomonadati</taxon>
        <taxon>Pseudomonadota</taxon>
        <taxon>Alphaproteobacteria</taxon>
        <taxon>Rickettsiales</taxon>
        <taxon>Rickettsiaceae</taxon>
        <taxon>Rickettsieae</taxon>
        <taxon>Rickettsia</taxon>
        <taxon>spotted fever group</taxon>
    </lineage>
</organism>
<gene>
    <name evidence="1" type="ordered locus">MCE_02635</name>
</gene>
<proteinExistence type="predicted"/>
<protein>
    <submittedName>
        <fullName evidence="1">Uncharacterized protein</fullName>
    </submittedName>
</protein>
<evidence type="ECO:0000313" key="1">
    <source>
        <dbReference type="EMBL" id="AFC69494.1"/>
    </source>
</evidence>
<reference evidence="1 2" key="2">
    <citation type="journal article" date="2016" name="Int. J. Syst. Evol. Microbiol.">
        <title>Rickettsia amblyommatis sp. nov., a spotted fever group Rickettsia associated with multiple species of Amblyomma ticks in North, Central and South America.</title>
        <authorList>
            <person name="Karpathy S.E."/>
            <person name="Slater K.S."/>
            <person name="Goldsmith C.S."/>
            <person name="Nicholson W.L."/>
            <person name="Paddock C.D."/>
        </authorList>
    </citation>
    <scope>NUCLEOTIDE SEQUENCE [LARGE SCALE GENOMIC DNA]</scope>
    <source>
        <strain evidence="1 2">GAT-30V</strain>
    </source>
</reference>